<protein>
    <submittedName>
        <fullName evidence="1">Uncharacterized protein</fullName>
    </submittedName>
</protein>
<keyword evidence="2" id="KW-1185">Reference proteome</keyword>
<comment type="caution">
    <text evidence="1">The sequence shown here is derived from an EMBL/GenBank/DDBJ whole genome shotgun (WGS) entry which is preliminary data.</text>
</comment>
<evidence type="ECO:0000313" key="2">
    <source>
        <dbReference type="Proteomes" id="UP001313282"/>
    </source>
</evidence>
<name>A0AAN8MRR3_9PEZI</name>
<accession>A0AAN8MRR3</accession>
<evidence type="ECO:0000313" key="1">
    <source>
        <dbReference type="EMBL" id="KAK6334645.1"/>
    </source>
</evidence>
<dbReference type="AlphaFoldDB" id="A0AAN8MRR3"/>
<dbReference type="EMBL" id="JAVHNR010000008">
    <property type="protein sequence ID" value="KAK6334645.1"/>
    <property type="molecule type" value="Genomic_DNA"/>
</dbReference>
<reference evidence="1 2" key="1">
    <citation type="submission" date="2019-10" db="EMBL/GenBank/DDBJ databases">
        <authorList>
            <person name="Palmer J.M."/>
        </authorList>
    </citation>
    <scope>NUCLEOTIDE SEQUENCE [LARGE SCALE GENOMIC DNA]</scope>
    <source>
        <strain evidence="1 2">TWF718</strain>
    </source>
</reference>
<dbReference type="Proteomes" id="UP001313282">
    <property type="component" value="Unassembled WGS sequence"/>
</dbReference>
<gene>
    <name evidence="1" type="ORF">TWF718_010099</name>
</gene>
<organism evidence="1 2">
    <name type="scientific">Orbilia javanica</name>
    <dbReference type="NCBI Taxonomy" id="47235"/>
    <lineage>
        <taxon>Eukaryota</taxon>
        <taxon>Fungi</taxon>
        <taxon>Dikarya</taxon>
        <taxon>Ascomycota</taxon>
        <taxon>Pezizomycotina</taxon>
        <taxon>Orbiliomycetes</taxon>
        <taxon>Orbiliales</taxon>
        <taxon>Orbiliaceae</taxon>
        <taxon>Orbilia</taxon>
    </lineage>
</organism>
<proteinExistence type="predicted"/>
<sequence>MVRAHVIGELVLPSKRLQRFADWAMKYLSRTDVPWLTIERGTLWLGRSLRNILVSRVEAFVSDGGAAQGPLKGAIRRNLLGSLASILTCL</sequence>